<organism evidence="2 3">
    <name type="scientific">Sphingobacterium multivorum</name>
    <dbReference type="NCBI Taxonomy" id="28454"/>
    <lineage>
        <taxon>Bacteria</taxon>
        <taxon>Pseudomonadati</taxon>
        <taxon>Bacteroidota</taxon>
        <taxon>Sphingobacteriia</taxon>
        <taxon>Sphingobacteriales</taxon>
        <taxon>Sphingobacteriaceae</taxon>
        <taxon>Sphingobacterium</taxon>
    </lineage>
</organism>
<keyword evidence="1" id="KW-0812">Transmembrane</keyword>
<gene>
    <name evidence="2" type="ORF">I6I98_08035</name>
</gene>
<evidence type="ECO:0000256" key="1">
    <source>
        <dbReference type="SAM" id="Phobius"/>
    </source>
</evidence>
<proteinExistence type="predicted"/>
<dbReference type="Proteomes" id="UP000595498">
    <property type="component" value="Chromosome"/>
</dbReference>
<evidence type="ECO:0000313" key="2">
    <source>
        <dbReference type="EMBL" id="QQT55188.1"/>
    </source>
</evidence>
<feature type="transmembrane region" description="Helical" evidence="1">
    <location>
        <begin position="37"/>
        <end position="56"/>
    </location>
</feature>
<keyword evidence="3" id="KW-1185">Reference proteome</keyword>
<dbReference type="EMBL" id="CP068224">
    <property type="protein sequence ID" value="QQT55188.1"/>
    <property type="molecule type" value="Genomic_DNA"/>
</dbReference>
<sequence>MEQTTKTKRSLILKAIICSVYLFLTIFYYHIDKYLSGTIYWILTALIPITFIAILISEIQGITKIIRHKKNLTLKLCLPTIICSITILYTLLSPYRLDSEKLESEVEFRACYEGTQNQAYILFRKDKTFELHWTGSFGYNEWWTGKWKRKGNVLTLNYKGEEVEQLGREILMAEGYLKPIGKEFDRKKYPYPMFYIGYCKHEN</sequence>
<name>A0ABX7CSU8_SPHMU</name>
<keyword evidence="1" id="KW-0472">Membrane</keyword>
<feature type="transmembrane region" description="Helical" evidence="1">
    <location>
        <begin position="76"/>
        <end position="95"/>
    </location>
</feature>
<protein>
    <submittedName>
        <fullName evidence="2">Uncharacterized protein</fullName>
    </submittedName>
</protein>
<evidence type="ECO:0000313" key="3">
    <source>
        <dbReference type="Proteomes" id="UP000595498"/>
    </source>
</evidence>
<reference evidence="2 3" key="1">
    <citation type="submission" date="2021-01" db="EMBL/GenBank/DDBJ databases">
        <title>FDA dAtabase for Regulatory Grade micrObial Sequences (FDA-ARGOS): Supporting development and validation of Infectious Disease Dx tests.</title>
        <authorList>
            <person name="Sproer C."/>
            <person name="Gronow S."/>
            <person name="Severitt S."/>
            <person name="Schroder I."/>
            <person name="Tallon L."/>
            <person name="Sadzewicz L."/>
            <person name="Zhao X."/>
            <person name="Boylan J."/>
            <person name="Ott S."/>
            <person name="Bowen H."/>
            <person name="Vavikolanu K."/>
            <person name="Mehta A."/>
            <person name="Aluvathingal J."/>
            <person name="Nadendla S."/>
            <person name="Lowell S."/>
            <person name="Myers T."/>
            <person name="Yan Y."/>
            <person name="Sichtig H."/>
        </authorList>
    </citation>
    <scope>NUCLEOTIDE SEQUENCE [LARGE SCALE GENOMIC DNA]</scope>
    <source>
        <strain evidence="2 3">FDAARGOS_1141</strain>
    </source>
</reference>
<accession>A0ABX7CSU8</accession>
<feature type="transmembrane region" description="Helical" evidence="1">
    <location>
        <begin position="12"/>
        <end position="31"/>
    </location>
</feature>
<keyword evidence="1" id="KW-1133">Transmembrane helix</keyword>